<proteinExistence type="predicted"/>
<gene>
    <name evidence="1" type="ORF">AAFF_G00061630</name>
</gene>
<protein>
    <submittedName>
        <fullName evidence="1">Uncharacterized protein</fullName>
    </submittedName>
</protein>
<evidence type="ECO:0000313" key="2">
    <source>
        <dbReference type="Proteomes" id="UP001221898"/>
    </source>
</evidence>
<evidence type="ECO:0000313" key="1">
    <source>
        <dbReference type="EMBL" id="KAJ8393441.1"/>
    </source>
</evidence>
<dbReference type="Proteomes" id="UP001221898">
    <property type="component" value="Unassembled WGS sequence"/>
</dbReference>
<accession>A0AAD7S2C1</accession>
<dbReference type="AlphaFoldDB" id="A0AAD7S2C1"/>
<sequence length="171" mass="18581">MDDIPGCPAQTRPDLRAPGGSVLLRAGDVIGAQRSSVQAPVAFTQSTCLWRVPWEALWSSRKSRVSGSGRSSSLSHPLLQTDRQTELVYRVPSLSPALRRIQKTRIKGASGLQHFSWQVSMPQDALQVSSLTFSKLRPLTPTKKVKREAQAKFTHSATCCQAASGNPSSVL</sequence>
<dbReference type="EMBL" id="JAINUG010000137">
    <property type="protein sequence ID" value="KAJ8393441.1"/>
    <property type="molecule type" value="Genomic_DNA"/>
</dbReference>
<name>A0AAD7S2C1_9TELE</name>
<reference evidence="1" key="1">
    <citation type="journal article" date="2023" name="Science">
        <title>Genome structures resolve the early diversification of teleost fishes.</title>
        <authorList>
            <person name="Parey E."/>
            <person name="Louis A."/>
            <person name="Montfort J."/>
            <person name="Bouchez O."/>
            <person name="Roques C."/>
            <person name="Iampietro C."/>
            <person name="Lluch J."/>
            <person name="Castinel A."/>
            <person name="Donnadieu C."/>
            <person name="Desvignes T."/>
            <person name="Floi Bucao C."/>
            <person name="Jouanno E."/>
            <person name="Wen M."/>
            <person name="Mejri S."/>
            <person name="Dirks R."/>
            <person name="Jansen H."/>
            <person name="Henkel C."/>
            <person name="Chen W.J."/>
            <person name="Zahm M."/>
            <person name="Cabau C."/>
            <person name="Klopp C."/>
            <person name="Thompson A.W."/>
            <person name="Robinson-Rechavi M."/>
            <person name="Braasch I."/>
            <person name="Lecointre G."/>
            <person name="Bobe J."/>
            <person name="Postlethwait J.H."/>
            <person name="Berthelot C."/>
            <person name="Roest Crollius H."/>
            <person name="Guiguen Y."/>
        </authorList>
    </citation>
    <scope>NUCLEOTIDE SEQUENCE</scope>
    <source>
        <strain evidence="1">NC1722</strain>
    </source>
</reference>
<keyword evidence="2" id="KW-1185">Reference proteome</keyword>
<organism evidence="1 2">
    <name type="scientific">Aldrovandia affinis</name>
    <dbReference type="NCBI Taxonomy" id="143900"/>
    <lineage>
        <taxon>Eukaryota</taxon>
        <taxon>Metazoa</taxon>
        <taxon>Chordata</taxon>
        <taxon>Craniata</taxon>
        <taxon>Vertebrata</taxon>
        <taxon>Euteleostomi</taxon>
        <taxon>Actinopterygii</taxon>
        <taxon>Neopterygii</taxon>
        <taxon>Teleostei</taxon>
        <taxon>Notacanthiformes</taxon>
        <taxon>Halosauridae</taxon>
        <taxon>Aldrovandia</taxon>
    </lineage>
</organism>
<comment type="caution">
    <text evidence="1">The sequence shown here is derived from an EMBL/GenBank/DDBJ whole genome shotgun (WGS) entry which is preliminary data.</text>
</comment>